<dbReference type="InterPro" id="IPR012337">
    <property type="entry name" value="RNaseH-like_sf"/>
</dbReference>
<dbReference type="InterPro" id="IPR036397">
    <property type="entry name" value="RNaseH_sf"/>
</dbReference>
<accession>A0ABV1YA52</accession>
<dbReference type="SUPFAM" id="SSF53098">
    <property type="entry name" value="Ribonuclease H-like"/>
    <property type="match status" value="1"/>
</dbReference>
<comment type="caution">
    <text evidence="1">The sequence shown here is derived from an EMBL/GenBank/DDBJ whole genome shotgun (WGS) entry which is preliminary data.</text>
</comment>
<dbReference type="Gene3D" id="3.30.420.10">
    <property type="entry name" value="Ribonuclease H-like superfamily/Ribonuclease H"/>
    <property type="match status" value="1"/>
</dbReference>
<dbReference type="Proteomes" id="UP001464387">
    <property type="component" value="Unassembled WGS sequence"/>
</dbReference>
<reference evidence="1 2" key="1">
    <citation type="journal article" date="2024" name="Proc. Natl. Acad. Sci. U.S.A.">
        <title>The evolutionary genomics of adaptation to stress in wild rhizobium bacteria.</title>
        <authorList>
            <person name="Kehlet-Delgado H."/>
            <person name="Montoya A.P."/>
            <person name="Jensen K.T."/>
            <person name="Wendlandt C.E."/>
            <person name="Dexheimer C."/>
            <person name="Roberts M."/>
            <person name="Torres Martinez L."/>
            <person name="Friesen M.L."/>
            <person name="Griffitts J.S."/>
            <person name="Porter S.S."/>
        </authorList>
    </citation>
    <scope>NUCLEOTIDE SEQUENCE [LARGE SCALE GENOMIC DNA]</scope>
    <source>
        <strain evidence="1 2">M0729</strain>
    </source>
</reference>
<sequence length="513" mass="57366">MAKLDLIYLPEPQLEFRYGQTLVYPRDGLFLYGPVDGGRPEIHYGAIGTKAGVERLERWAKSLANFVDVPPPRKGARLIEPQHVPFPGFSAAYNAPWPTKPKTVIDTIDPSALHAALNIVNRNEAIKAAVDLYVNALIARCDRMEDPPSFWFVIIPEEVYDLGRPRSKVPTKDRIQGAVRISKSAALKLEEEPTLFGLEETEADVYKYATHFRRQLKARLLAPKIVTQIVRETTLAPNDFLKSNGQPKRRLEDPATVAWKLSTGAYYKAGGRPWQLSGVRAGVCYVGLAYKRRDATADDGFACCAAQMFLSSGEGVVFRGALGPWYHTDTKQFHIDKPAAKRLVEMVVQEYRDQHDNTPPLELFLHAKSYFTDEEWEGFLSGAPPETNVVGVQISDAKDALKLFRPGKYPVMRGTALLLSDSEAYLWTSGYAPRLDTYIGPETPNPLLVKRQRGNCPLQTVLEDVMSLTKINFNSCLHNDRLPVTIRFADAVGEVILAAPQTSEPKLAFKFYI</sequence>
<dbReference type="EMBL" id="JAMYPJ010000003">
    <property type="protein sequence ID" value="MER8932058.1"/>
    <property type="molecule type" value="Genomic_DNA"/>
</dbReference>
<organism evidence="1 2">
    <name type="scientific">Mesorhizobium opportunistum</name>
    <dbReference type="NCBI Taxonomy" id="593909"/>
    <lineage>
        <taxon>Bacteria</taxon>
        <taxon>Pseudomonadati</taxon>
        <taxon>Pseudomonadota</taxon>
        <taxon>Alphaproteobacteria</taxon>
        <taxon>Hyphomicrobiales</taxon>
        <taxon>Phyllobacteriaceae</taxon>
        <taxon>Mesorhizobium</taxon>
    </lineage>
</organism>
<evidence type="ECO:0008006" key="3">
    <source>
        <dbReference type="Google" id="ProtNLM"/>
    </source>
</evidence>
<name>A0ABV1YA52_9HYPH</name>
<evidence type="ECO:0000313" key="1">
    <source>
        <dbReference type="EMBL" id="MER8932058.1"/>
    </source>
</evidence>
<protein>
    <recommendedName>
        <fullName evidence="3">Piwi domain-containing protein</fullName>
    </recommendedName>
</protein>
<keyword evidence="2" id="KW-1185">Reference proteome</keyword>
<dbReference type="CDD" id="cd04659">
    <property type="entry name" value="Piwi_piwi-like_ProArk"/>
    <property type="match status" value="1"/>
</dbReference>
<evidence type="ECO:0000313" key="2">
    <source>
        <dbReference type="Proteomes" id="UP001464387"/>
    </source>
</evidence>
<proteinExistence type="predicted"/>
<dbReference type="RefSeq" id="WP_352568438.1">
    <property type="nucleotide sequence ID" value="NZ_JAMYMY010000002.1"/>
</dbReference>
<gene>
    <name evidence="1" type="ORF">NKI33_03630</name>
</gene>